<dbReference type="RefSeq" id="WP_092230148.1">
    <property type="nucleotide sequence ID" value="NZ_FNLL01000002.1"/>
</dbReference>
<dbReference type="InterPro" id="IPR029063">
    <property type="entry name" value="SAM-dependent_MTases_sf"/>
</dbReference>
<feature type="domain" description="Methyltransferase" evidence="1">
    <location>
        <begin position="73"/>
        <end position="207"/>
    </location>
</feature>
<keyword evidence="3" id="KW-1185">Reference proteome</keyword>
<dbReference type="InterPro" id="IPR025714">
    <property type="entry name" value="Methyltranfer_dom"/>
</dbReference>
<dbReference type="Pfam" id="PF13847">
    <property type="entry name" value="Methyltransf_31"/>
    <property type="match status" value="1"/>
</dbReference>
<proteinExistence type="predicted"/>
<dbReference type="EMBL" id="FNLL01000002">
    <property type="protein sequence ID" value="SDT85514.1"/>
    <property type="molecule type" value="Genomic_DNA"/>
</dbReference>
<organism evidence="2 3">
    <name type="scientific">Desulfobacula phenolica</name>
    <dbReference type="NCBI Taxonomy" id="90732"/>
    <lineage>
        <taxon>Bacteria</taxon>
        <taxon>Pseudomonadati</taxon>
        <taxon>Thermodesulfobacteriota</taxon>
        <taxon>Desulfobacteria</taxon>
        <taxon>Desulfobacterales</taxon>
        <taxon>Desulfobacteraceae</taxon>
        <taxon>Desulfobacula</taxon>
    </lineage>
</organism>
<dbReference type="SUPFAM" id="SSF53335">
    <property type="entry name" value="S-adenosyl-L-methionine-dependent methyltransferases"/>
    <property type="match status" value="1"/>
</dbReference>
<keyword evidence="2" id="KW-0808">Transferase</keyword>
<dbReference type="AlphaFoldDB" id="A0A1H2DRV6"/>
<dbReference type="PANTHER" id="PTHR42912">
    <property type="entry name" value="METHYLTRANSFERASE"/>
    <property type="match status" value="1"/>
</dbReference>
<dbReference type="GO" id="GO:0032259">
    <property type="term" value="P:methylation"/>
    <property type="evidence" value="ECO:0007669"/>
    <property type="project" value="UniProtKB-KW"/>
</dbReference>
<protein>
    <submittedName>
        <fullName evidence="2">Protein-L-isoaspartate(D-aspartate) O-methyltransferase</fullName>
    </submittedName>
</protein>
<sequence>MAYIDFISSVHKSTKRDYLKRVNEFSKAEAAEKAKKWGYDYWDGDRQVCYGGYHYDGRWKKVADEMVEHYQLKSGDRVLDVGCGKGFLLYEFTQSQPGLEVVGLDISDYAIKNAKPEIKPYLQKGHAKELPFEDNSFDLVVSVTTLHNLYCMEFFSALKEIQRVSKNSYVCVESYRNEQEKVNLLYWQVTCEMFCTPEEWEWWFDMAGYKGDHSLIFFE</sequence>
<reference evidence="3" key="1">
    <citation type="submission" date="2016-10" db="EMBL/GenBank/DDBJ databases">
        <authorList>
            <person name="Varghese N."/>
            <person name="Submissions S."/>
        </authorList>
    </citation>
    <scope>NUCLEOTIDE SEQUENCE [LARGE SCALE GENOMIC DNA]</scope>
    <source>
        <strain evidence="3">DSM 3384</strain>
    </source>
</reference>
<gene>
    <name evidence="2" type="ORF">SAMN04487931_10235</name>
</gene>
<dbReference type="CDD" id="cd02440">
    <property type="entry name" value="AdoMet_MTases"/>
    <property type="match status" value="1"/>
</dbReference>
<evidence type="ECO:0000313" key="3">
    <source>
        <dbReference type="Proteomes" id="UP000199608"/>
    </source>
</evidence>
<name>A0A1H2DRV6_9BACT</name>
<accession>A0A1H2DRV6</accession>
<evidence type="ECO:0000313" key="2">
    <source>
        <dbReference type="EMBL" id="SDT85514.1"/>
    </source>
</evidence>
<dbReference type="Proteomes" id="UP000199608">
    <property type="component" value="Unassembled WGS sequence"/>
</dbReference>
<dbReference type="InterPro" id="IPR050508">
    <property type="entry name" value="Methyltransf_Superfamily"/>
</dbReference>
<keyword evidence="2" id="KW-0489">Methyltransferase</keyword>
<dbReference type="Gene3D" id="3.40.50.150">
    <property type="entry name" value="Vaccinia Virus protein VP39"/>
    <property type="match status" value="1"/>
</dbReference>
<evidence type="ECO:0000259" key="1">
    <source>
        <dbReference type="Pfam" id="PF13847"/>
    </source>
</evidence>
<dbReference type="GO" id="GO:0008168">
    <property type="term" value="F:methyltransferase activity"/>
    <property type="evidence" value="ECO:0007669"/>
    <property type="project" value="UniProtKB-KW"/>
</dbReference>